<organism evidence="1 2">
    <name type="scientific">Phytophthora fragariaefolia</name>
    <dbReference type="NCBI Taxonomy" id="1490495"/>
    <lineage>
        <taxon>Eukaryota</taxon>
        <taxon>Sar</taxon>
        <taxon>Stramenopiles</taxon>
        <taxon>Oomycota</taxon>
        <taxon>Peronosporomycetes</taxon>
        <taxon>Peronosporales</taxon>
        <taxon>Peronosporaceae</taxon>
        <taxon>Phytophthora</taxon>
    </lineage>
</organism>
<dbReference type="PANTHER" id="PTHR37984:SF5">
    <property type="entry name" value="PROTEIN NYNRIN-LIKE"/>
    <property type="match status" value="1"/>
</dbReference>
<dbReference type="Proteomes" id="UP001165121">
    <property type="component" value="Unassembled WGS sequence"/>
</dbReference>
<evidence type="ECO:0000313" key="1">
    <source>
        <dbReference type="EMBL" id="GMF46933.1"/>
    </source>
</evidence>
<dbReference type="SUPFAM" id="SSF56672">
    <property type="entry name" value="DNA/RNA polymerases"/>
    <property type="match status" value="1"/>
</dbReference>
<name>A0A9W7CY07_9STRA</name>
<reference evidence="1" key="1">
    <citation type="submission" date="2023-04" db="EMBL/GenBank/DDBJ databases">
        <title>Phytophthora fragariaefolia NBRC 109709.</title>
        <authorList>
            <person name="Ichikawa N."/>
            <person name="Sato H."/>
            <person name="Tonouchi N."/>
        </authorList>
    </citation>
    <scope>NUCLEOTIDE SEQUENCE</scope>
    <source>
        <strain evidence="1">NBRC 109709</strain>
    </source>
</reference>
<dbReference type="Gene3D" id="3.30.70.270">
    <property type="match status" value="1"/>
</dbReference>
<sequence length="270" mass="31590">MMHRLTSKLFRDLNNTKSFYDDIYVFTKPPNIEDHLDALRKTLDILRDNKLYVKRLMHLCTNASKFAVGGSLFIVVDGFERQIAYTRLKIKSTEFNYPTQQQELVYIGRFSDLLSGQTTHYRNQSQESRRIFHPEDVQSLTGTLRDVDPIWVVVDQLTKRCNFLPITKKVNAEGVARRFVDNIWKSHDRPTNIVSDLDMKFASTFWQHVFKSIGMKLSMTVKLLNKSFDDRAYLSTQNLDPKYSGLPKSTMFWTKRIGPYTVVRKIHNHA</sequence>
<dbReference type="OrthoDB" id="5554229at2759"/>
<dbReference type="InterPro" id="IPR036397">
    <property type="entry name" value="RNaseH_sf"/>
</dbReference>
<keyword evidence="2" id="KW-1185">Reference proteome</keyword>
<dbReference type="InterPro" id="IPR043128">
    <property type="entry name" value="Rev_trsase/Diguanyl_cyclase"/>
</dbReference>
<dbReference type="InterPro" id="IPR012337">
    <property type="entry name" value="RNaseH-like_sf"/>
</dbReference>
<gene>
    <name evidence="1" type="ORF">Pfra01_001749100</name>
</gene>
<proteinExistence type="predicted"/>
<dbReference type="Gene3D" id="3.30.420.10">
    <property type="entry name" value="Ribonuclease H-like superfamily/Ribonuclease H"/>
    <property type="match status" value="1"/>
</dbReference>
<dbReference type="InterPro" id="IPR043502">
    <property type="entry name" value="DNA/RNA_pol_sf"/>
</dbReference>
<dbReference type="SUPFAM" id="SSF53098">
    <property type="entry name" value="Ribonuclease H-like"/>
    <property type="match status" value="1"/>
</dbReference>
<evidence type="ECO:0000313" key="2">
    <source>
        <dbReference type="Proteomes" id="UP001165121"/>
    </source>
</evidence>
<dbReference type="EMBL" id="BSXT01002056">
    <property type="protein sequence ID" value="GMF46933.1"/>
    <property type="molecule type" value="Genomic_DNA"/>
</dbReference>
<protein>
    <submittedName>
        <fullName evidence="1">Unnamed protein product</fullName>
    </submittedName>
</protein>
<accession>A0A9W7CY07</accession>
<dbReference type="AlphaFoldDB" id="A0A9W7CY07"/>
<comment type="caution">
    <text evidence="1">The sequence shown here is derived from an EMBL/GenBank/DDBJ whole genome shotgun (WGS) entry which is preliminary data.</text>
</comment>
<dbReference type="GO" id="GO:0003676">
    <property type="term" value="F:nucleic acid binding"/>
    <property type="evidence" value="ECO:0007669"/>
    <property type="project" value="InterPro"/>
</dbReference>
<dbReference type="InterPro" id="IPR050951">
    <property type="entry name" value="Retrovirus_Pol_polyprotein"/>
</dbReference>
<dbReference type="PANTHER" id="PTHR37984">
    <property type="entry name" value="PROTEIN CBG26694"/>
    <property type="match status" value="1"/>
</dbReference>